<feature type="coiled-coil region" evidence="1">
    <location>
        <begin position="446"/>
        <end position="473"/>
    </location>
</feature>
<feature type="non-terminal residue" evidence="3">
    <location>
        <position position="1"/>
    </location>
</feature>
<dbReference type="OrthoDB" id="3028326at2759"/>
<evidence type="ECO:0000313" key="3">
    <source>
        <dbReference type="EMBL" id="KLO05889.1"/>
    </source>
</evidence>
<evidence type="ECO:0000313" key="4">
    <source>
        <dbReference type="Proteomes" id="UP000053477"/>
    </source>
</evidence>
<evidence type="ECO:0008006" key="5">
    <source>
        <dbReference type="Google" id="ProtNLM"/>
    </source>
</evidence>
<keyword evidence="1" id="KW-0175">Coiled coil</keyword>
<sequence length="518" mass="58342">LTIYIPISKSHSRRAIVVPGLEPHSHPIFPSVKVPFRIKEIYLKCVEMHGALGATALRVDKAACTRSLLEGKLPQEVHPSLVNDRNRRKIVSVAKKNQYSSGKGLAEADDQLGKDSQYIRSISVLADNTHVIVTLHPKLAEYLLHAQWIMVDTTFKFVHGKTNVWKVLMWHNGVNRRVIAGRVYCNRATEDAFYHVWDGLFSGVKAATGKPLRFKIFDKLGSLLGICGDAEAAQVLGLARFLQNTHANDPTKTGIQSQDGVELVQYVFRLCWVHWCRGIQKLESSLSKVDTTRLREFPRLVDPSEIQNFYEWINGNQPKAVKDWWQHKLQHAWLLPAICDHSSRMPKQYRDLIPPDTNSLEGSHASDNLVSSTNNEILQAIMLAWKIDDDAVRVLKAAMSTGVLPNHLRTLEHRTTTNVQRRDAKRRKIEAAKEVDHEVIDLTTTVEDAQSAIKDAQQVMKGAKERLKEIKVSKKSGTSKPGSVRSVTVDQRTVTRRKSSGKSPLPNFTTIFCLISVQ</sequence>
<organism evidence="3 4">
    <name type="scientific">Schizopora paradoxa</name>
    <dbReference type="NCBI Taxonomy" id="27342"/>
    <lineage>
        <taxon>Eukaryota</taxon>
        <taxon>Fungi</taxon>
        <taxon>Dikarya</taxon>
        <taxon>Basidiomycota</taxon>
        <taxon>Agaricomycotina</taxon>
        <taxon>Agaricomycetes</taxon>
        <taxon>Hymenochaetales</taxon>
        <taxon>Schizoporaceae</taxon>
        <taxon>Schizopora</taxon>
    </lineage>
</organism>
<keyword evidence="4" id="KW-1185">Reference proteome</keyword>
<reference evidence="3 4" key="1">
    <citation type="submission" date="2015-04" db="EMBL/GenBank/DDBJ databases">
        <title>Complete genome sequence of Schizopora paradoxa KUC8140, a cosmopolitan wood degrader in East Asia.</title>
        <authorList>
            <consortium name="DOE Joint Genome Institute"/>
            <person name="Min B."/>
            <person name="Park H."/>
            <person name="Jang Y."/>
            <person name="Kim J.-J."/>
            <person name="Kim K.H."/>
            <person name="Pangilinan J."/>
            <person name="Lipzen A."/>
            <person name="Riley R."/>
            <person name="Grigoriev I.V."/>
            <person name="Spatafora J.W."/>
            <person name="Choi I.-G."/>
        </authorList>
    </citation>
    <scope>NUCLEOTIDE SEQUENCE [LARGE SCALE GENOMIC DNA]</scope>
    <source>
        <strain evidence="3 4">KUC8140</strain>
    </source>
</reference>
<evidence type="ECO:0000256" key="1">
    <source>
        <dbReference type="SAM" id="Coils"/>
    </source>
</evidence>
<gene>
    <name evidence="3" type="ORF">SCHPADRAFT_838781</name>
</gene>
<evidence type="ECO:0000256" key="2">
    <source>
        <dbReference type="SAM" id="MobiDB-lite"/>
    </source>
</evidence>
<accession>A0A0H2R259</accession>
<dbReference type="AlphaFoldDB" id="A0A0H2R259"/>
<dbReference type="Proteomes" id="UP000053477">
    <property type="component" value="Unassembled WGS sequence"/>
</dbReference>
<proteinExistence type="predicted"/>
<feature type="region of interest" description="Disordered" evidence="2">
    <location>
        <begin position="473"/>
        <end position="502"/>
    </location>
</feature>
<name>A0A0H2R259_9AGAM</name>
<protein>
    <recommendedName>
        <fullName evidence="5">MULE transposase domain-containing protein</fullName>
    </recommendedName>
</protein>
<dbReference type="InParanoid" id="A0A0H2R259"/>
<dbReference type="EMBL" id="KQ086257">
    <property type="protein sequence ID" value="KLO05889.1"/>
    <property type="molecule type" value="Genomic_DNA"/>
</dbReference>
<feature type="compositionally biased region" description="Polar residues" evidence="2">
    <location>
        <begin position="475"/>
        <end position="492"/>
    </location>
</feature>